<dbReference type="RefSeq" id="WP_182460152.1">
    <property type="nucleotide sequence ID" value="NZ_CP059732.1"/>
</dbReference>
<organism evidence="1 2">
    <name type="scientific">Spirosoma foliorum</name>
    <dbReference type="NCBI Taxonomy" id="2710596"/>
    <lineage>
        <taxon>Bacteria</taxon>
        <taxon>Pseudomonadati</taxon>
        <taxon>Bacteroidota</taxon>
        <taxon>Cytophagia</taxon>
        <taxon>Cytophagales</taxon>
        <taxon>Cytophagaceae</taxon>
        <taxon>Spirosoma</taxon>
    </lineage>
</organism>
<dbReference type="InterPro" id="IPR009057">
    <property type="entry name" value="Homeodomain-like_sf"/>
</dbReference>
<dbReference type="Pfam" id="PF04255">
    <property type="entry name" value="DUF433"/>
    <property type="match status" value="1"/>
</dbReference>
<proteinExistence type="predicted"/>
<dbReference type="InterPro" id="IPR007367">
    <property type="entry name" value="DUF433"/>
</dbReference>
<dbReference type="InterPro" id="IPR036388">
    <property type="entry name" value="WH-like_DNA-bd_sf"/>
</dbReference>
<dbReference type="Gene3D" id="1.10.10.10">
    <property type="entry name" value="Winged helix-like DNA-binding domain superfamily/Winged helix DNA-binding domain"/>
    <property type="match status" value="1"/>
</dbReference>
<accession>A0A7G5GVG8</accession>
<evidence type="ECO:0000313" key="1">
    <source>
        <dbReference type="EMBL" id="QMW02860.1"/>
    </source>
</evidence>
<keyword evidence="2" id="KW-1185">Reference proteome</keyword>
<gene>
    <name evidence="1" type="ORF">H3H32_34045</name>
</gene>
<name>A0A7G5GVG8_9BACT</name>
<dbReference type="EMBL" id="CP059732">
    <property type="protein sequence ID" value="QMW02860.1"/>
    <property type="molecule type" value="Genomic_DNA"/>
</dbReference>
<sequence length="72" mass="7993">MNQLITIHPDIQSGTPVFFNTRVPVKNLFDYVKGGHTVIEFIDDFPSVKYEQALAVLDLAESTVTLNSVARA</sequence>
<dbReference type="KEGG" id="sfol:H3H32_34045"/>
<dbReference type="Proteomes" id="UP000515369">
    <property type="component" value="Chromosome"/>
</dbReference>
<dbReference type="SUPFAM" id="SSF46689">
    <property type="entry name" value="Homeodomain-like"/>
    <property type="match status" value="1"/>
</dbReference>
<protein>
    <submittedName>
        <fullName evidence="1">DUF433 domain-containing protein</fullName>
    </submittedName>
</protein>
<evidence type="ECO:0000313" key="2">
    <source>
        <dbReference type="Proteomes" id="UP000515369"/>
    </source>
</evidence>
<reference evidence="1 2" key="1">
    <citation type="submission" date="2020-07" db="EMBL/GenBank/DDBJ databases">
        <title>Spirosoma foliorum sp. nov., isolated from the leaves on the Nejang mountain Korea, Republic of.</title>
        <authorList>
            <person name="Ho H."/>
            <person name="Lee Y.-J."/>
            <person name="Nurcahyanto D.-A."/>
            <person name="Kim S.-G."/>
        </authorList>
    </citation>
    <scope>NUCLEOTIDE SEQUENCE [LARGE SCALE GENOMIC DNA]</scope>
    <source>
        <strain evidence="1 2">PL0136</strain>
    </source>
</reference>
<dbReference type="AlphaFoldDB" id="A0A7G5GVG8"/>